<gene>
    <name evidence="4" type="ORF">NWFMUON74_68670</name>
</gene>
<dbReference type="GO" id="GO:0005737">
    <property type="term" value="C:cytoplasm"/>
    <property type="evidence" value="ECO:0007669"/>
    <property type="project" value="TreeGrafter"/>
</dbReference>
<dbReference type="GO" id="GO:0003677">
    <property type="term" value="F:DNA binding"/>
    <property type="evidence" value="ECO:0007669"/>
    <property type="project" value="InterPro"/>
</dbReference>
<keyword evidence="5" id="KW-1185">Reference proteome</keyword>
<sequence length="917" mass="97787">MAGGVTLADVLAGRDSEQAEIDGLLADARAGAGRSLVIRGEAGIGKSALVEYAATAAAGMRVVRGVGVESEAELAFGALHLLLYPYLDRLGGLPGPQEAALRAAFGQIEAPEANRFLVGAATLTLLAELAAETPTLVLVDDAQWLDRSSSDALLFATRRFHADSIAVVFAVRETASPFATPGIETLRLSGLPRPAALRLLAERAPGLTVPGRERVLAESAGNPLALIELGMARRTAERAGHADPMHEVGPLPVTRRVQESFRAQITELPSATRTLLLIAAADTGAGVDAILGVGAAFGLTAADLGPAEHADLVAISTDSLTFRHPLIRAAAYQQAAHHQRVAVHEAFARVLTADADADRRTWHLAAATTEPDERVATELEHTARRAQHRGGAMAVSAAYDRAARLSADPEHRARRVLLAARAAYDAGRPDRADRLATEATALTTDNGIRAAATHIKAQIEYERTSPARDAELALQAAELVVGHDPERAVYILSEAACCARDAGRRDLLERTVGYFESLRLPANSPLRSHVAAQLAWADFLAGRPAAAVGAMAEQVRVARGADVDGLHKIVAAFSGVMLADDAGTAAIMDAALDEARSTGAVLWIPYSLEMLALARLLNGQFLQARTAVAEGISLALELEMDTEAAVLRAVEVWLAAVAGDAEHARALAADVEPLLSRRHPTHAALATWGLALTDLSAGRFEAVVDALDRVCTGPVAYDFLIRAVPDHVEAAVRGGFPERAAAHLPAFERWARAIPNPVGEALLHRCHALTAGTDDDAEKHYRTALELHERHGGPYDRARTQLSFGEWLRRRRRRADARVPLVAAMDAFDRVGARDWADRARVELAALGEQPAEHRGDPLKTLTPQEVQVVRLAAAGHSNREIGAQLFLSPRTVGHHLYKAYPKLGVTRRIELAQLDL</sequence>
<dbReference type="Pfam" id="PF13191">
    <property type="entry name" value="AAA_16"/>
    <property type="match status" value="1"/>
</dbReference>
<dbReference type="Pfam" id="PF00196">
    <property type="entry name" value="GerE"/>
    <property type="match status" value="1"/>
</dbReference>
<feature type="domain" description="HTH luxR-type" evidence="3">
    <location>
        <begin position="855"/>
        <end position="917"/>
    </location>
</feature>
<dbReference type="PRINTS" id="PR00038">
    <property type="entry name" value="HTHLUXR"/>
</dbReference>
<dbReference type="GO" id="GO:0004016">
    <property type="term" value="F:adenylate cyclase activity"/>
    <property type="evidence" value="ECO:0007669"/>
    <property type="project" value="TreeGrafter"/>
</dbReference>
<dbReference type="InterPro" id="IPR041664">
    <property type="entry name" value="AAA_16"/>
</dbReference>
<evidence type="ECO:0000313" key="4">
    <source>
        <dbReference type="EMBL" id="BCK59095.1"/>
    </source>
</evidence>
<evidence type="ECO:0000256" key="2">
    <source>
        <dbReference type="ARBA" id="ARBA00022840"/>
    </source>
</evidence>
<proteinExistence type="predicted"/>
<dbReference type="Gene3D" id="1.10.10.10">
    <property type="entry name" value="Winged helix-like DNA-binding domain superfamily/Winged helix DNA-binding domain"/>
    <property type="match status" value="1"/>
</dbReference>
<organism evidence="4 5">
    <name type="scientific">Nocardia wallacei</name>
    <dbReference type="NCBI Taxonomy" id="480035"/>
    <lineage>
        <taxon>Bacteria</taxon>
        <taxon>Bacillati</taxon>
        <taxon>Actinomycetota</taxon>
        <taxon>Actinomycetes</taxon>
        <taxon>Mycobacteriales</taxon>
        <taxon>Nocardiaceae</taxon>
        <taxon>Nocardia</taxon>
    </lineage>
</organism>
<dbReference type="SUPFAM" id="SSF52540">
    <property type="entry name" value="P-loop containing nucleoside triphosphate hydrolases"/>
    <property type="match status" value="1"/>
</dbReference>
<keyword evidence="2" id="KW-0067">ATP-binding</keyword>
<accession>A0A7G1KUZ6</accession>
<dbReference type="InterPro" id="IPR016032">
    <property type="entry name" value="Sig_transdc_resp-reg_C-effctor"/>
</dbReference>
<dbReference type="KEGG" id="nwl:NWFMUON74_68670"/>
<dbReference type="PANTHER" id="PTHR16305">
    <property type="entry name" value="TESTICULAR SOLUBLE ADENYLYL CYCLASE"/>
    <property type="match status" value="1"/>
</dbReference>
<dbReference type="PROSITE" id="PS50043">
    <property type="entry name" value="HTH_LUXR_2"/>
    <property type="match status" value="1"/>
</dbReference>
<dbReference type="GO" id="GO:0005524">
    <property type="term" value="F:ATP binding"/>
    <property type="evidence" value="ECO:0007669"/>
    <property type="project" value="UniProtKB-KW"/>
</dbReference>
<protein>
    <submittedName>
        <fullName evidence="4">LuxR family transcriptional regulator</fullName>
    </submittedName>
</protein>
<evidence type="ECO:0000313" key="5">
    <source>
        <dbReference type="Proteomes" id="UP000516173"/>
    </source>
</evidence>
<evidence type="ECO:0000259" key="3">
    <source>
        <dbReference type="PROSITE" id="PS50043"/>
    </source>
</evidence>
<dbReference type="InterPro" id="IPR036388">
    <property type="entry name" value="WH-like_DNA-bd_sf"/>
</dbReference>
<dbReference type="SMART" id="SM00421">
    <property type="entry name" value="HTH_LUXR"/>
    <property type="match status" value="1"/>
</dbReference>
<keyword evidence="1" id="KW-0547">Nucleotide-binding</keyword>
<dbReference type="AlphaFoldDB" id="A0A7G1KUZ6"/>
<dbReference type="EMBL" id="AP023396">
    <property type="protein sequence ID" value="BCK59095.1"/>
    <property type="molecule type" value="Genomic_DNA"/>
</dbReference>
<reference evidence="4 5" key="1">
    <citation type="submission" date="2020-08" db="EMBL/GenBank/DDBJ databases">
        <title>Genome Sequencing of Nocardia wallacei strain FMUON74 and assembly.</title>
        <authorList>
            <person name="Toyokawa M."/>
            <person name="Uesaka K."/>
        </authorList>
    </citation>
    <scope>NUCLEOTIDE SEQUENCE [LARGE SCALE GENOMIC DNA]</scope>
    <source>
        <strain evidence="4 5">FMUON74</strain>
    </source>
</reference>
<dbReference type="GO" id="GO:0006355">
    <property type="term" value="P:regulation of DNA-templated transcription"/>
    <property type="evidence" value="ECO:0007669"/>
    <property type="project" value="InterPro"/>
</dbReference>
<dbReference type="Proteomes" id="UP000516173">
    <property type="component" value="Chromosome"/>
</dbReference>
<dbReference type="InterPro" id="IPR000792">
    <property type="entry name" value="Tscrpt_reg_LuxR_C"/>
</dbReference>
<name>A0A7G1KUZ6_9NOCA</name>
<dbReference type="PANTHER" id="PTHR16305:SF35">
    <property type="entry name" value="TRANSCRIPTIONAL ACTIVATOR DOMAIN"/>
    <property type="match status" value="1"/>
</dbReference>
<dbReference type="InterPro" id="IPR027417">
    <property type="entry name" value="P-loop_NTPase"/>
</dbReference>
<dbReference type="CDD" id="cd06170">
    <property type="entry name" value="LuxR_C_like"/>
    <property type="match status" value="1"/>
</dbReference>
<evidence type="ECO:0000256" key="1">
    <source>
        <dbReference type="ARBA" id="ARBA00022741"/>
    </source>
</evidence>
<dbReference type="SUPFAM" id="SSF46894">
    <property type="entry name" value="C-terminal effector domain of the bipartite response regulators"/>
    <property type="match status" value="1"/>
</dbReference>